<evidence type="ECO:0000256" key="2">
    <source>
        <dbReference type="ARBA" id="ARBA00023295"/>
    </source>
</evidence>
<protein>
    <submittedName>
        <fullName evidence="4">Inosine-uridine nucleoside N-ribohydrolase</fullName>
        <ecNumber evidence="4">3.2.2.1</ecNumber>
    </submittedName>
</protein>
<dbReference type="InterPro" id="IPR023186">
    <property type="entry name" value="IUNH"/>
</dbReference>
<sequence>MTDIRLIVDTDPGVDDAMALLYLAAQRERVELVSVGSVHGNLGARPGAENALRILEVAGLGSVPVAVGADRPLDFSYLPSGQFVHGADGLSGAAGPAASARPVAENAAVRLVRLCRENPGELTVLALGPLTNLALALHLEPELPNLVRSVVWMGGAIDAPGNITAHAEANAAHDPLAADQVLGAGFPLTVVPLDVTRRVWADADWWASIAAATGARAKAMTAWSRQYLRANSEFEKHRGGPGTLCHDPVAAILLLEPELAEYERHPVLVEFAGGQTRGATLVDRRGYITPADASAGRPSVRIATDIDVRPCLGRLQAALSAED</sequence>
<dbReference type="Gene3D" id="3.90.245.10">
    <property type="entry name" value="Ribonucleoside hydrolase-like"/>
    <property type="match status" value="1"/>
</dbReference>
<evidence type="ECO:0000259" key="3">
    <source>
        <dbReference type="Pfam" id="PF01156"/>
    </source>
</evidence>
<dbReference type="GO" id="GO:0006152">
    <property type="term" value="P:purine nucleoside catabolic process"/>
    <property type="evidence" value="ECO:0007669"/>
    <property type="project" value="TreeGrafter"/>
</dbReference>
<evidence type="ECO:0000313" key="4">
    <source>
        <dbReference type="EMBL" id="AOS64828.1"/>
    </source>
</evidence>
<dbReference type="EMBL" id="CP014859">
    <property type="protein sequence ID" value="AOS64828.1"/>
    <property type="molecule type" value="Genomic_DNA"/>
</dbReference>
<keyword evidence="2 4" id="KW-0326">Glycosidase</keyword>
<dbReference type="EC" id="3.2.2.1" evidence="4"/>
<dbReference type="AlphaFoldDB" id="A0AAC9MYX6"/>
<dbReference type="SUPFAM" id="SSF53590">
    <property type="entry name" value="Nucleoside hydrolase"/>
    <property type="match status" value="1"/>
</dbReference>
<gene>
    <name evidence="4" type="ORF">TL08_20185</name>
</gene>
<feature type="domain" description="Inosine/uridine-preferring nucleoside hydrolase" evidence="3">
    <location>
        <begin position="6"/>
        <end position="308"/>
    </location>
</feature>
<dbReference type="GO" id="GO:0005829">
    <property type="term" value="C:cytosol"/>
    <property type="evidence" value="ECO:0007669"/>
    <property type="project" value="TreeGrafter"/>
</dbReference>
<proteinExistence type="predicted"/>
<dbReference type="Proteomes" id="UP000095210">
    <property type="component" value="Chromosome"/>
</dbReference>
<dbReference type="GO" id="GO:0008477">
    <property type="term" value="F:purine nucleosidase activity"/>
    <property type="evidence" value="ECO:0007669"/>
    <property type="project" value="UniProtKB-EC"/>
</dbReference>
<dbReference type="PANTHER" id="PTHR12304:SF4">
    <property type="entry name" value="URIDINE NUCLEOSIDASE"/>
    <property type="match status" value="1"/>
</dbReference>
<keyword evidence="5" id="KW-1185">Reference proteome</keyword>
<name>A0AAC9MYX6_9PSEU</name>
<evidence type="ECO:0000313" key="5">
    <source>
        <dbReference type="Proteomes" id="UP000095210"/>
    </source>
</evidence>
<dbReference type="InterPro" id="IPR036452">
    <property type="entry name" value="Ribo_hydro-like"/>
</dbReference>
<dbReference type="Pfam" id="PF01156">
    <property type="entry name" value="IU_nuc_hydro"/>
    <property type="match status" value="1"/>
</dbReference>
<evidence type="ECO:0000256" key="1">
    <source>
        <dbReference type="ARBA" id="ARBA00022801"/>
    </source>
</evidence>
<accession>A0AAC9MYX6</accession>
<dbReference type="PANTHER" id="PTHR12304">
    <property type="entry name" value="INOSINE-URIDINE PREFERRING NUCLEOSIDE HYDROLASE"/>
    <property type="match status" value="1"/>
</dbReference>
<dbReference type="KEGG" id="ahm:TL08_20185"/>
<reference evidence="5" key="1">
    <citation type="submission" date="2016-03" db="EMBL/GenBank/DDBJ databases">
        <title>Complete genome sequence of the type strain Actinoalloteichus hymeniacidonis DSM 45092.</title>
        <authorList>
            <person name="Schaffert L."/>
            <person name="Albersmeier A."/>
            <person name="Winkler A."/>
            <person name="Kalinowski J."/>
            <person name="Zotchev S."/>
            <person name="Ruckert C."/>
        </authorList>
    </citation>
    <scope>NUCLEOTIDE SEQUENCE [LARGE SCALE GENOMIC DNA]</scope>
    <source>
        <strain evidence="5">HPA177(T) (DSM 45092(T))</strain>
    </source>
</reference>
<dbReference type="RefSeq" id="WP_216637750.1">
    <property type="nucleotide sequence ID" value="NZ_CP014859.1"/>
</dbReference>
<dbReference type="InterPro" id="IPR001910">
    <property type="entry name" value="Inosine/uridine_hydrolase_dom"/>
</dbReference>
<organism evidence="4 5">
    <name type="scientific">Actinoalloteichus hymeniacidonis</name>
    <dbReference type="NCBI Taxonomy" id="340345"/>
    <lineage>
        <taxon>Bacteria</taxon>
        <taxon>Bacillati</taxon>
        <taxon>Actinomycetota</taxon>
        <taxon>Actinomycetes</taxon>
        <taxon>Pseudonocardiales</taxon>
        <taxon>Pseudonocardiaceae</taxon>
        <taxon>Actinoalloteichus</taxon>
    </lineage>
</organism>
<keyword evidence="1 4" id="KW-0378">Hydrolase</keyword>